<dbReference type="Proteomes" id="UP000263900">
    <property type="component" value="Chromosome"/>
</dbReference>
<evidence type="ECO:0000313" key="2">
    <source>
        <dbReference type="Proteomes" id="UP000263900"/>
    </source>
</evidence>
<gene>
    <name evidence="1" type="ORF">D3H65_07405</name>
</gene>
<evidence type="ECO:0000313" key="1">
    <source>
        <dbReference type="EMBL" id="AXY73814.1"/>
    </source>
</evidence>
<organism evidence="1 2">
    <name type="scientific">Paraflavitalea soli</name>
    <dbReference type="NCBI Taxonomy" id="2315862"/>
    <lineage>
        <taxon>Bacteria</taxon>
        <taxon>Pseudomonadati</taxon>
        <taxon>Bacteroidota</taxon>
        <taxon>Chitinophagia</taxon>
        <taxon>Chitinophagales</taxon>
        <taxon>Chitinophagaceae</taxon>
        <taxon>Paraflavitalea</taxon>
    </lineage>
</organism>
<proteinExistence type="predicted"/>
<reference evidence="1 2" key="1">
    <citation type="submission" date="2018-09" db="EMBL/GenBank/DDBJ databases">
        <title>Genome sequencing of strain 6GH32-13.</title>
        <authorList>
            <person name="Weon H.-Y."/>
            <person name="Heo J."/>
            <person name="Kwon S.-W."/>
        </authorList>
    </citation>
    <scope>NUCLEOTIDE SEQUENCE [LARGE SCALE GENOMIC DNA]</scope>
    <source>
        <strain evidence="1 2">5GH32-13</strain>
    </source>
</reference>
<sequence>MYGLVNIEVRAYDQVDLVGIHKIPEYGCCIAVLVADDDAADGFWMLQLYPFAGIAESLCHEVGIRQFPPDIKYIAHKERDLKCMEQDDVE</sequence>
<keyword evidence="2" id="KW-1185">Reference proteome</keyword>
<dbReference type="AlphaFoldDB" id="A0A3B7MHD4"/>
<accession>A0A3B7MHD4</accession>
<name>A0A3B7MHD4_9BACT</name>
<protein>
    <submittedName>
        <fullName evidence="1">Uncharacterized protein</fullName>
    </submittedName>
</protein>
<dbReference type="KEGG" id="pseg:D3H65_07405"/>
<dbReference type="EMBL" id="CP032157">
    <property type="protein sequence ID" value="AXY73814.1"/>
    <property type="molecule type" value="Genomic_DNA"/>
</dbReference>